<dbReference type="InterPro" id="IPR000119">
    <property type="entry name" value="Hist_DNA-bd"/>
</dbReference>
<dbReference type="PRINTS" id="PR01727">
    <property type="entry name" value="DNABINDINGHU"/>
</dbReference>
<dbReference type="GO" id="GO:0006355">
    <property type="term" value="P:regulation of DNA-templated transcription"/>
    <property type="evidence" value="ECO:0007669"/>
    <property type="project" value="UniProtKB-UniRule"/>
</dbReference>
<dbReference type="InterPro" id="IPR005684">
    <property type="entry name" value="IHF_alpha"/>
</dbReference>
<dbReference type="GO" id="GO:0006417">
    <property type="term" value="P:regulation of translation"/>
    <property type="evidence" value="ECO:0007669"/>
    <property type="project" value="UniProtKB-UniRule"/>
</dbReference>
<dbReference type="EMBL" id="BMYV01000001">
    <property type="protein sequence ID" value="GGX59551.1"/>
    <property type="molecule type" value="Genomic_DNA"/>
</dbReference>
<dbReference type="SUPFAM" id="SSF47729">
    <property type="entry name" value="IHF-like DNA-binding proteins"/>
    <property type="match status" value="1"/>
</dbReference>
<keyword evidence="5 8" id="KW-0238">DNA-binding</keyword>
<evidence type="ECO:0000256" key="3">
    <source>
        <dbReference type="ARBA" id="ARBA00022845"/>
    </source>
</evidence>
<dbReference type="Pfam" id="PF00216">
    <property type="entry name" value="Bac_DNA_binding"/>
    <property type="match status" value="1"/>
</dbReference>
<protein>
    <recommendedName>
        <fullName evidence="2 8">Integration host factor subunit alpha</fullName>
        <shortName evidence="8">IHF-alpha</shortName>
    </recommendedName>
</protein>
<dbReference type="NCBIfam" id="TIGR00987">
    <property type="entry name" value="himA"/>
    <property type="match status" value="1"/>
</dbReference>
<accession>A0A918KDN9</accession>
<dbReference type="SMART" id="SM00411">
    <property type="entry name" value="BHL"/>
    <property type="match status" value="1"/>
</dbReference>
<keyword evidence="6 8" id="KW-0804">Transcription</keyword>
<evidence type="ECO:0000256" key="8">
    <source>
        <dbReference type="HAMAP-Rule" id="MF_00380"/>
    </source>
</evidence>
<reference evidence="11 12" key="1">
    <citation type="journal article" date="2014" name="Int. J. Syst. Evol. Microbiol.">
        <title>Complete genome sequence of Corynebacterium casei LMG S-19264T (=DSM 44701T), isolated from a smear-ripened cheese.</title>
        <authorList>
            <consortium name="US DOE Joint Genome Institute (JGI-PGF)"/>
            <person name="Walter F."/>
            <person name="Albersmeier A."/>
            <person name="Kalinowski J."/>
            <person name="Ruckert C."/>
        </authorList>
    </citation>
    <scope>NUCLEOTIDE SEQUENCE [LARGE SCALE GENOMIC DNA]</scope>
    <source>
        <strain evidence="11 12">KCTC 23968</strain>
    </source>
</reference>
<dbReference type="HAMAP" id="MF_00380">
    <property type="entry name" value="IHF_alpha"/>
    <property type="match status" value="1"/>
</dbReference>
<dbReference type="PANTHER" id="PTHR33175:SF2">
    <property type="entry name" value="INTEGRATION HOST FACTOR SUBUNIT ALPHA"/>
    <property type="match status" value="1"/>
</dbReference>
<evidence type="ECO:0000256" key="1">
    <source>
        <dbReference type="ARBA" id="ARBA00010529"/>
    </source>
</evidence>
<comment type="similarity">
    <text evidence="1 8 9">Belongs to the bacterial histone-like protein family.</text>
</comment>
<comment type="subunit">
    <text evidence="8 10">Heterodimer of an alpha and a beta chain.</text>
</comment>
<name>A0A918KDN9_9PROT</name>
<proteinExistence type="inferred from homology"/>
<evidence type="ECO:0000256" key="7">
    <source>
        <dbReference type="ARBA" id="ARBA00023172"/>
    </source>
</evidence>
<dbReference type="GO" id="GO:0003677">
    <property type="term" value="F:DNA binding"/>
    <property type="evidence" value="ECO:0007669"/>
    <property type="project" value="UniProtKB-UniRule"/>
</dbReference>
<comment type="function">
    <text evidence="8 10">This protein is one of the two subunits of integration host factor, a specific DNA-binding protein that functions in genetic recombination as well as in transcriptional and translational control.</text>
</comment>
<keyword evidence="7 8" id="KW-0233">DNA recombination</keyword>
<dbReference type="GO" id="GO:0006310">
    <property type="term" value="P:DNA recombination"/>
    <property type="evidence" value="ECO:0007669"/>
    <property type="project" value="UniProtKB-UniRule"/>
</dbReference>
<dbReference type="InterPro" id="IPR020816">
    <property type="entry name" value="Histone-like_DNA-bd_CS"/>
</dbReference>
<dbReference type="NCBIfam" id="NF001401">
    <property type="entry name" value="PRK00285.1"/>
    <property type="match status" value="1"/>
</dbReference>
<evidence type="ECO:0000256" key="9">
    <source>
        <dbReference type="RuleBase" id="RU003939"/>
    </source>
</evidence>
<dbReference type="GO" id="GO:0030527">
    <property type="term" value="F:structural constituent of chromatin"/>
    <property type="evidence" value="ECO:0007669"/>
    <property type="project" value="InterPro"/>
</dbReference>
<dbReference type="InterPro" id="IPR010992">
    <property type="entry name" value="IHF-like_DNA-bd_dom_sf"/>
</dbReference>
<evidence type="ECO:0000313" key="11">
    <source>
        <dbReference type="EMBL" id="GGX59551.1"/>
    </source>
</evidence>
<sequence length="107" mass="11727">MAGSTANTQTVTRQDLAEAVYREIGLSRSESSTLVESVIDHIGDSLEKGEHVKLAGFGTFSLRDKSERIGRNPKTGEEVPITPRRVLVFKPSQVLRERVDSALSTKS</sequence>
<evidence type="ECO:0000256" key="5">
    <source>
        <dbReference type="ARBA" id="ARBA00023125"/>
    </source>
</evidence>
<evidence type="ECO:0000256" key="2">
    <source>
        <dbReference type="ARBA" id="ARBA00018329"/>
    </source>
</evidence>
<evidence type="ECO:0000256" key="4">
    <source>
        <dbReference type="ARBA" id="ARBA00023015"/>
    </source>
</evidence>
<keyword evidence="4 8" id="KW-0805">Transcription regulation</keyword>
<dbReference type="RefSeq" id="WP_189581265.1">
    <property type="nucleotide sequence ID" value="NZ_BMYV01000001.1"/>
</dbReference>
<keyword evidence="3 8" id="KW-0810">Translation regulation</keyword>
<dbReference type="PROSITE" id="PS00045">
    <property type="entry name" value="HISTONE_LIKE"/>
    <property type="match status" value="1"/>
</dbReference>
<dbReference type="CDD" id="cd13835">
    <property type="entry name" value="IHF_A"/>
    <property type="match status" value="1"/>
</dbReference>
<dbReference type="PANTHER" id="PTHR33175">
    <property type="entry name" value="DNA-BINDING PROTEIN HU"/>
    <property type="match status" value="1"/>
</dbReference>
<evidence type="ECO:0000313" key="12">
    <source>
        <dbReference type="Proteomes" id="UP000600865"/>
    </source>
</evidence>
<dbReference type="Gene3D" id="4.10.520.10">
    <property type="entry name" value="IHF-like DNA-binding proteins"/>
    <property type="match status" value="1"/>
</dbReference>
<gene>
    <name evidence="8 11" type="primary">ihfA</name>
    <name evidence="8" type="synonym">himA</name>
    <name evidence="11" type="ORF">GCM10011309_06640</name>
</gene>
<dbReference type="Proteomes" id="UP000600865">
    <property type="component" value="Unassembled WGS sequence"/>
</dbReference>
<dbReference type="GO" id="GO:0005829">
    <property type="term" value="C:cytosol"/>
    <property type="evidence" value="ECO:0007669"/>
    <property type="project" value="TreeGrafter"/>
</dbReference>
<evidence type="ECO:0000256" key="6">
    <source>
        <dbReference type="ARBA" id="ARBA00023163"/>
    </source>
</evidence>
<dbReference type="GO" id="GO:0009893">
    <property type="term" value="P:positive regulation of metabolic process"/>
    <property type="evidence" value="ECO:0007669"/>
    <property type="project" value="UniProtKB-ARBA"/>
</dbReference>
<comment type="caution">
    <text evidence="11">The sequence shown here is derived from an EMBL/GenBank/DDBJ whole genome shotgun (WGS) entry which is preliminary data.</text>
</comment>
<keyword evidence="12" id="KW-1185">Reference proteome</keyword>
<evidence type="ECO:0000256" key="10">
    <source>
        <dbReference type="RuleBase" id="RU004485"/>
    </source>
</evidence>
<organism evidence="11 12">
    <name type="scientific">Litorimonas cladophorae</name>
    <dbReference type="NCBI Taxonomy" id="1220491"/>
    <lineage>
        <taxon>Bacteria</taxon>
        <taxon>Pseudomonadati</taxon>
        <taxon>Pseudomonadota</taxon>
        <taxon>Alphaproteobacteria</taxon>
        <taxon>Maricaulales</taxon>
        <taxon>Robiginitomaculaceae</taxon>
    </lineage>
</organism>
<dbReference type="AlphaFoldDB" id="A0A918KDN9"/>